<reference evidence="1 2" key="1">
    <citation type="journal article" date="2014" name="Int. J. Syst. Evol. Microbiol.">
        <title>Jeotgalibaca dankookensis gen. nov., sp. nov., a member of the family Carnobacteriaceae, isolated from seujeot (Korean traditional food).</title>
        <authorList>
            <person name="Lee D.G."/>
            <person name="Trujillo M.E."/>
            <person name="Kang H."/>
            <person name="Ahn T.Y."/>
        </authorList>
    </citation>
    <scope>NUCLEOTIDE SEQUENCE [LARGE SCALE GENOMIC DNA]</scope>
    <source>
        <strain evidence="1 2">EX-07</strain>
    </source>
</reference>
<dbReference type="EMBL" id="CP019728">
    <property type="protein sequence ID" value="AQS54203.1"/>
    <property type="molecule type" value="Genomic_DNA"/>
</dbReference>
<accession>A0A1S6IRL9</accession>
<dbReference type="InterPro" id="IPR009384">
    <property type="entry name" value="SwrD-like"/>
</dbReference>
<dbReference type="Pfam" id="PF06289">
    <property type="entry name" value="FlbD"/>
    <property type="match status" value="1"/>
</dbReference>
<dbReference type="OrthoDB" id="9799862at2"/>
<dbReference type="PANTHER" id="PTHR39185">
    <property type="entry name" value="SWARMING MOTILITY PROTEIN SWRD"/>
    <property type="match status" value="1"/>
</dbReference>
<organism evidence="1 2">
    <name type="scientific">Jeotgalibaca dankookensis</name>
    <dbReference type="NCBI Taxonomy" id="708126"/>
    <lineage>
        <taxon>Bacteria</taxon>
        <taxon>Bacillati</taxon>
        <taxon>Bacillota</taxon>
        <taxon>Bacilli</taxon>
        <taxon>Lactobacillales</taxon>
        <taxon>Carnobacteriaceae</taxon>
        <taxon>Jeotgalibaca</taxon>
    </lineage>
</organism>
<dbReference type="Proteomes" id="UP000188993">
    <property type="component" value="Chromosome"/>
</dbReference>
<name>A0A1S6IRL9_9LACT</name>
<keyword evidence="2" id="KW-1185">Reference proteome</keyword>
<dbReference type="RefSeq" id="WP_062467792.1">
    <property type="nucleotide sequence ID" value="NZ_BBYN01000003.1"/>
</dbReference>
<protein>
    <recommendedName>
        <fullName evidence="3">Flagellar protein FlbD</fullName>
    </recommendedName>
</protein>
<dbReference type="STRING" id="708126.BW727_101879"/>
<evidence type="ECO:0000313" key="2">
    <source>
        <dbReference type="Proteomes" id="UP000188993"/>
    </source>
</evidence>
<dbReference type="AlphaFoldDB" id="A0A1S6IRL9"/>
<dbReference type="KEGG" id="jda:BW727_101879"/>
<evidence type="ECO:0008006" key="3">
    <source>
        <dbReference type="Google" id="ProtNLM"/>
    </source>
</evidence>
<gene>
    <name evidence="1" type="ORF">BW727_101879</name>
</gene>
<proteinExistence type="predicted"/>
<evidence type="ECO:0000313" key="1">
    <source>
        <dbReference type="EMBL" id="AQS54203.1"/>
    </source>
</evidence>
<dbReference type="PANTHER" id="PTHR39185:SF1">
    <property type="entry name" value="SWARMING MOTILITY PROTEIN SWRD"/>
    <property type="match status" value="1"/>
</dbReference>
<sequence>MIKLKTITGRDFYLNNNLIYRVDEKIDTIITLVDGKTIRVRESAEEVRQKIIEFQQEIMYPMKRKELE</sequence>